<dbReference type="PANTHER" id="PTHR46354">
    <property type="entry name" value="DOG1 DOMAIN-CONTAINING PROTEIN"/>
    <property type="match status" value="1"/>
</dbReference>
<evidence type="ECO:0000313" key="2">
    <source>
        <dbReference type="EMBL" id="RXH74151.1"/>
    </source>
</evidence>
<dbReference type="Proteomes" id="UP000290289">
    <property type="component" value="Chromosome 15"/>
</dbReference>
<dbReference type="GO" id="GO:0006351">
    <property type="term" value="P:DNA-templated transcription"/>
    <property type="evidence" value="ECO:0007669"/>
    <property type="project" value="InterPro"/>
</dbReference>
<dbReference type="PANTHER" id="PTHR46354:SF4">
    <property type="entry name" value="PROTEIN DOG1-LIKE 3"/>
    <property type="match status" value="1"/>
</dbReference>
<feature type="domain" description="DOG1" evidence="1">
    <location>
        <begin position="81"/>
        <end position="346"/>
    </location>
</feature>
<gene>
    <name evidence="2" type="ORF">DVH24_028872</name>
</gene>
<dbReference type="AlphaFoldDB" id="A0A498HY97"/>
<proteinExistence type="predicted"/>
<dbReference type="PROSITE" id="PS51806">
    <property type="entry name" value="DOG1"/>
    <property type="match status" value="1"/>
</dbReference>
<organism evidence="2 3">
    <name type="scientific">Malus domestica</name>
    <name type="common">Apple</name>
    <name type="synonym">Pyrus malus</name>
    <dbReference type="NCBI Taxonomy" id="3750"/>
    <lineage>
        <taxon>Eukaryota</taxon>
        <taxon>Viridiplantae</taxon>
        <taxon>Streptophyta</taxon>
        <taxon>Embryophyta</taxon>
        <taxon>Tracheophyta</taxon>
        <taxon>Spermatophyta</taxon>
        <taxon>Magnoliopsida</taxon>
        <taxon>eudicotyledons</taxon>
        <taxon>Gunneridae</taxon>
        <taxon>Pentapetalae</taxon>
        <taxon>rosids</taxon>
        <taxon>fabids</taxon>
        <taxon>Rosales</taxon>
        <taxon>Rosaceae</taxon>
        <taxon>Amygdaloideae</taxon>
        <taxon>Maleae</taxon>
        <taxon>Malus</taxon>
    </lineage>
</organism>
<dbReference type="EMBL" id="RDQH01000341">
    <property type="protein sequence ID" value="RXH74151.1"/>
    <property type="molecule type" value="Genomic_DNA"/>
</dbReference>
<sequence>MANTNILDAERESFHRFFECWLDEQNQHLHDLTIAARNNTTATTTAATNPATTTAAINTSSTSLGKLVERVVKHYEHYYERESFHRFFECWLAEQNQHLHDLITAAKNNTTSAATNPTTTAAINTSSRSLGTLVERVVKHYEHYYEVKSRWVKQDVLGMLSPSWLSSLEDAFLWIGGWRPSMAFHLFHSKSGLQLEVRVAEFIRGFCSSGSKGDLADLSSHQLTQVDQMQQRTVKEERDISEKMAKRQEAVADSSLVGLSHVITELMDAGNGGDDPVAEEDPRVEYALASKEEGLEEVLHRADNLRLRTLKAITHILTPIQAVHFLIAAAELHLRLHDWGKKKDATTRAQSSQP</sequence>
<accession>A0A498HY97</accession>
<reference evidence="2 3" key="1">
    <citation type="submission" date="2018-10" db="EMBL/GenBank/DDBJ databases">
        <title>A high-quality apple genome assembly.</title>
        <authorList>
            <person name="Hu J."/>
        </authorList>
    </citation>
    <scope>NUCLEOTIDE SEQUENCE [LARGE SCALE GENOMIC DNA]</scope>
    <source>
        <strain evidence="3">cv. HFTH1</strain>
        <tissue evidence="2">Young leaf</tissue>
    </source>
</reference>
<keyword evidence="3" id="KW-1185">Reference proteome</keyword>
<protein>
    <recommendedName>
        <fullName evidence="1">DOG1 domain-containing protein</fullName>
    </recommendedName>
</protein>
<dbReference type="Pfam" id="PF14144">
    <property type="entry name" value="DOG1"/>
    <property type="match status" value="1"/>
</dbReference>
<evidence type="ECO:0000313" key="3">
    <source>
        <dbReference type="Proteomes" id="UP000290289"/>
    </source>
</evidence>
<dbReference type="GO" id="GO:0043565">
    <property type="term" value="F:sequence-specific DNA binding"/>
    <property type="evidence" value="ECO:0007669"/>
    <property type="project" value="InterPro"/>
</dbReference>
<dbReference type="InterPro" id="IPR025422">
    <property type="entry name" value="TGA_domain"/>
</dbReference>
<name>A0A498HY97_MALDO</name>
<evidence type="ECO:0000259" key="1">
    <source>
        <dbReference type="PROSITE" id="PS51806"/>
    </source>
</evidence>
<dbReference type="InterPro" id="IPR051886">
    <property type="entry name" value="Seed_Dev/Stress_Resp_Reg"/>
</dbReference>
<comment type="caution">
    <text evidence="2">The sequence shown here is derived from an EMBL/GenBank/DDBJ whole genome shotgun (WGS) entry which is preliminary data.</text>
</comment>